<evidence type="ECO:0000313" key="5">
    <source>
        <dbReference type="Proteomes" id="UP000472260"/>
    </source>
</evidence>
<dbReference type="InterPro" id="IPR043130">
    <property type="entry name" value="CDP-OH_PTrfase_TM_dom"/>
</dbReference>
<keyword evidence="1 2" id="KW-0808">Transferase</keyword>
<comment type="similarity">
    <text evidence="2">Belongs to the CDP-alcohol phosphatidyltransferase class-I family.</text>
</comment>
<keyword evidence="5" id="KW-1185">Reference proteome</keyword>
<evidence type="ECO:0000256" key="1">
    <source>
        <dbReference type="ARBA" id="ARBA00022679"/>
    </source>
</evidence>
<keyword evidence="3" id="KW-1133">Transmembrane helix</keyword>
<evidence type="ECO:0000256" key="2">
    <source>
        <dbReference type="RuleBase" id="RU003750"/>
    </source>
</evidence>
<dbReference type="GO" id="GO:0016020">
    <property type="term" value="C:membrane"/>
    <property type="evidence" value="ECO:0007669"/>
    <property type="project" value="InterPro"/>
</dbReference>
<name>A0A671K1A9_9TELE</name>
<organism evidence="4 5">
    <name type="scientific">Sinocyclocheilus anshuiensis</name>
    <dbReference type="NCBI Taxonomy" id="1608454"/>
    <lineage>
        <taxon>Eukaryota</taxon>
        <taxon>Metazoa</taxon>
        <taxon>Chordata</taxon>
        <taxon>Craniata</taxon>
        <taxon>Vertebrata</taxon>
        <taxon>Euteleostomi</taxon>
        <taxon>Actinopterygii</taxon>
        <taxon>Neopterygii</taxon>
        <taxon>Teleostei</taxon>
        <taxon>Ostariophysi</taxon>
        <taxon>Cypriniformes</taxon>
        <taxon>Cyprinidae</taxon>
        <taxon>Cyprininae</taxon>
        <taxon>Sinocyclocheilus</taxon>
    </lineage>
</organism>
<evidence type="ECO:0000256" key="3">
    <source>
        <dbReference type="SAM" id="Phobius"/>
    </source>
</evidence>
<keyword evidence="3" id="KW-0472">Membrane</keyword>
<dbReference type="GO" id="GO:0008654">
    <property type="term" value="P:phospholipid biosynthetic process"/>
    <property type="evidence" value="ECO:0007669"/>
    <property type="project" value="InterPro"/>
</dbReference>
<dbReference type="GO" id="GO:0016780">
    <property type="term" value="F:phosphotransferase activity, for other substituted phosphate groups"/>
    <property type="evidence" value="ECO:0007669"/>
    <property type="project" value="InterPro"/>
</dbReference>
<reference evidence="4" key="1">
    <citation type="submission" date="2025-08" db="UniProtKB">
        <authorList>
            <consortium name="Ensembl"/>
        </authorList>
    </citation>
    <scope>IDENTIFICATION</scope>
</reference>
<keyword evidence="3" id="KW-0812">Transmembrane</keyword>
<protein>
    <submittedName>
        <fullName evidence="4">CDP-diacylglycerol--serine O-phosphatidyltransferase-like</fullName>
    </submittedName>
</protein>
<proteinExistence type="inferred from homology"/>
<gene>
    <name evidence="4" type="primary">LOC107695831</name>
</gene>
<dbReference type="AlphaFoldDB" id="A0A671K1A9"/>
<accession>A0A671K1A9</accession>
<dbReference type="InterPro" id="IPR000462">
    <property type="entry name" value="CDP-OH_P_trans"/>
</dbReference>
<feature type="transmembrane region" description="Helical" evidence="3">
    <location>
        <begin position="151"/>
        <end position="181"/>
    </location>
</feature>
<dbReference type="Gene3D" id="1.20.120.1760">
    <property type="match status" value="1"/>
</dbReference>
<dbReference type="Ensembl" id="ENSSANT00000000926.1">
    <property type="protein sequence ID" value="ENSSANP00000000840.1"/>
    <property type="gene ID" value="ENSSANG00000000559.1"/>
</dbReference>
<dbReference type="InterPro" id="IPR048254">
    <property type="entry name" value="CDP_ALCOHOL_P_TRANSF_CS"/>
</dbReference>
<evidence type="ECO:0000313" key="4">
    <source>
        <dbReference type="Ensembl" id="ENSSANP00000000840.1"/>
    </source>
</evidence>
<dbReference type="PROSITE" id="PS00379">
    <property type="entry name" value="CDP_ALCOHOL_P_TRANSF"/>
    <property type="match status" value="1"/>
</dbReference>
<dbReference type="Proteomes" id="UP000472260">
    <property type="component" value="Unassembled WGS sequence"/>
</dbReference>
<sequence length="242" mass="27075">MFSLNVNYKYCVVEVYHQNTLFVCVNFELHRSVLDLEVSVLVDVEKSVDHHDPPDSHICHHHAACWLVLIGYLLDLADGAVARQLNACSALGAKLDDFADFTTFGIATSLILRTPGLLDNILCMLYVLSVYTRLCFFSSGIPFMYRGLPCIYSSAILVCVSLLTGGNMAVLRILAVAMILFMVSQNFYPHDRVLESQAWKKVVYIGGVAMVFCSSFPPACVYYLLWSVSYILFPTTLWSSKV</sequence>
<dbReference type="Pfam" id="PF01066">
    <property type="entry name" value="CDP-OH_P_transf"/>
    <property type="match status" value="1"/>
</dbReference>
<reference evidence="4" key="2">
    <citation type="submission" date="2025-09" db="UniProtKB">
        <authorList>
            <consortium name="Ensembl"/>
        </authorList>
    </citation>
    <scope>IDENTIFICATION</scope>
</reference>
<feature type="transmembrane region" description="Helical" evidence="3">
    <location>
        <begin position="202"/>
        <end position="225"/>
    </location>
</feature>